<dbReference type="InterPro" id="IPR035437">
    <property type="entry name" value="SNase_OB-fold_sf"/>
</dbReference>
<accession>A0A3B0RYQ8</accession>
<name>A0A3B0RYQ8_9ZZZZ</name>
<dbReference type="Gene3D" id="2.40.50.90">
    <property type="match status" value="1"/>
</dbReference>
<evidence type="ECO:0000259" key="1">
    <source>
        <dbReference type="PROSITE" id="PS50830"/>
    </source>
</evidence>
<dbReference type="EMBL" id="UOEG01000026">
    <property type="protein sequence ID" value="VAV88445.1"/>
    <property type="molecule type" value="Genomic_DNA"/>
</dbReference>
<dbReference type="SUPFAM" id="SSF50199">
    <property type="entry name" value="Staphylococcal nuclease"/>
    <property type="match status" value="1"/>
</dbReference>
<gene>
    <name evidence="2" type="ORF">MNBD_ALPHA07-744</name>
</gene>
<dbReference type="AlphaFoldDB" id="A0A3B0RYQ8"/>
<sequence length="135" mass="14314">MAFLCVVISGPVLAGFSGVISVIDGDTLDVGGTRVRLHGIDAAETGQTCETAQGAEWACGAAVSREVRARYQGRVAACEAVTMDVYGRVVALCRVGGRDIARDLVHDGLALAYRKYSRKYVTEETRAARAGRGLH</sequence>
<protein>
    <submittedName>
        <fullName evidence="2">Succinoglycan biosynthesis protein</fullName>
    </submittedName>
</protein>
<dbReference type="Pfam" id="PF00565">
    <property type="entry name" value="SNase"/>
    <property type="match status" value="1"/>
</dbReference>
<organism evidence="2">
    <name type="scientific">hydrothermal vent metagenome</name>
    <dbReference type="NCBI Taxonomy" id="652676"/>
    <lineage>
        <taxon>unclassified sequences</taxon>
        <taxon>metagenomes</taxon>
        <taxon>ecological metagenomes</taxon>
    </lineage>
</organism>
<evidence type="ECO:0000313" key="2">
    <source>
        <dbReference type="EMBL" id="VAV88445.1"/>
    </source>
</evidence>
<feature type="non-terminal residue" evidence="2">
    <location>
        <position position="135"/>
    </location>
</feature>
<reference evidence="2" key="1">
    <citation type="submission" date="2018-06" db="EMBL/GenBank/DDBJ databases">
        <authorList>
            <person name="Zhirakovskaya E."/>
        </authorList>
    </citation>
    <scope>NUCLEOTIDE SEQUENCE</scope>
</reference>
<proteinExistence type="predicted"/>
<feature type="domain" description="TNase-like" evidence="1">
    <location>
        <begin position="19"/>
        <end position="132"/>
    </location>
</feature>
<dbReference type="InterPro" id="IPR016071">
    <property type="entry name" value="Staphylococal_nuclease_OB-fold"/>
</dbReference>
<dbReference type="PROSITE" id="PS50830">
    <property type="entry name" value="TNASE_3"/>
    <property type="match status" value="1"/>
</dbReference>
<dbReference type="SMART" id="SM00318">
    <property type="entry name" value="SNc"/>
    <property type="match status" value="1"/>
</dbReference>